<feature type="transmembrane region" description="Helical" evidence="6">
    <location>
        <begin position="159"/>
        <end position="178"/>
    </location>
</feature>
<feature type="transmembrane region" description="Helical" evidence="6">
    <location>
        <begin position="20"/>
        <end position="41"/>
    </location>
</feature>
<feature type="transmembrane region" description="Helical" evidence="6">
    <location>
        <begin position="88"/>
        <end position="109"/>
    </location>
</feature>
<sequence length="412" mass="44248">MLADKTAAPAYAQRKTTSGFRLAFILVTTLFFLWGLSYGLLDVLNKHFQEVLHVNKAQSGLLQAAYFGAYFIIALPAGFFMDRFGYKAGILVGLCLYALGALLFVPAASAGSFGMFLFALFVIALGLGCLETAANPFATVLGDPAGAERRLNLSQSFNGLGQFIGPIIGGSLFFSATQGTTADGLSSVKTTYVAIAVLVLLIAFLFGRTKLPDIREQSTSEDHGIAKGLWQHGHFTGGVIAQFFYVAAQVGVGAFFINYTTEHWHTLSNQNASYLLSVGMISFMVGRFFSTWLMGFVRPATLLVVYAIINIVLCGVVVAGIDNVSVIALVAIFFFMSIMFPTIFAMGVKNMGKQTKRASSVMIMAIVGGAVMPYLMGAIADHYNTAVSYALPMVCFAVVLIYAVKQRAKAVI</sequence>
<proteinExistence type="predicted"/>
<feature type="transmembrane region" description="Helical" evidence="6">
    <location>
        <begin position="327"/>
        <end position="348"/>
    </location>
</feature>
<comment type="caution">
    <text evidence="8">The sequence shown here is derived from an EMBL/GenBank/DDBJ whole genome shotgun (WGS) entry which is preliminary data.</text>
</comment>
<reference evidence="8 9" key="1">
    <citation type="submission" date="2021-03" db="EMBL/GenBank/DDBJ databases">
        <title>Five novel Rahnella species.</title>
        <authorList>
            <person name="Brady C."/>
            <person name="Asselin J."/>
            <person name="Beer S."/>
            <person name="Bruberg M.B."/>
            <person name="Crampton B."/>
            <person name="Venter S."/>
            <person name="Arnold D."/>
            <person name="Denman S."/>
        </authorList>
    </citation>
    <scope>NUCLEOTIDE SEQUENCE [LARGE SCALE GENOMIC DNA]</scope>
    <source>
        <strain evidence="8 9">FRB 231</strain>
    </source>
</reference>
<evidence type="ECO:0000313" key="8">
    <source>
        <dbReference type="EMBL" id="MBU9846808.1"/>
    </source>
</evidence>
<evidence type="ECO:0000256" key="1">
    <source>
        <dbReference type="ARBA" id="ARBA00004429"/>
    </source>
</evidence>
<dbReference type="Proteomes" id="UP000739284">
    <property type="component" value="Unassembled WGS sequence"/>
</dbReference>
<name>A0ABS6LJ80_9GAMM</name>
<dbReference type="EMBL" id="JAFMOY010000130">
    <property type="protein sequence ID" value="MBU9846808.1"/>
    <property type="molecule type" value="Genomic_DNA"/>
</dbReference>
<feature type="transmembrane region" description="Helical" evidence="6">
    <location>
        <begin position="272"/>
        <end position="290"/>
    </location>
</feature>
<keyword evidence="4 6" id="KW-1133">Transmembrane helix</keyword>
<dbReference type="CDD" id="cd17394">
    <property type="entry name" value="MFS_FucP_like"/>
    <property type="match status" value="1"/>
</dbReference>
<dbReference type="InterPro" id="IPR020846">
    <property type="entry name" value="MFS_dom"/>
</dbReference>
<evidence type="ECO:0000256" key="5">
    <source>
        <dbReference type="ARBA" id="ARBA00023136"/>
    </source>
</evidence>
<keyword evidence="5 6" id="KW-0472">Membrane</keyword>
<evidence type="ECO:0000256" key="3">
    <source>
        <dbReference type="ARBA" id="ARBA00022692"/>
    </source>
</evidence>
<protein>
    <submittedName>
        <fullName evidence="8">L-fucose:H+ symporter permease</fullName>
    </submittedName>
</protein>
<keyword evidence="3 6" id="KW-0812">Transmembrane</keyword>
<accession>A0ABS6LJ80</accession>
<evidence type="ECO:0000313" key="9">
    <source>
        <dbReference type="Proteomes" id="UP000739284"/>
    </source>
</evidence>
<dbReference type="InterPro" id="IPR005275">
    <property type="entry name" value="Lfuc_symporter_FucP"/>
</dbReference>
<dbReference type="PANTHER" id="PTHR43702:SF3">
    <property type="entry name" value="PROTEIN TSGA"/>
    <property type="match status" value="1"/>
</dbReference>
<keyword evidence="2" id="KW-1003">Cell membrane</keyword>
<feature type="transmembrane region" description="Helical" evidence="6">
    <location>
        <begin position="239"/>
        <end position="260"/>
    </location>
</feature>
<dbReference type="PROSITE" id="PS50850">
    <property type="entry name" value="MFS"/>
    <property type="match status" value="1"/>
</dbReference>
<feature type="transmembrane region" description="Helical" evidence="6">
    <location>
        <begin position="190"/>
        <end position="207"/>
    </location>
</feature>
<evidence type="ECO:0000256" key="4">
    <source>
        <dbReference type="ARBA" id="ARBA00022989"/>
    </source>
</evidence>
<dbReference type="RefSeq" id="WP_217150278.1">
    <property type="nucleotide sequence ID" value="NZ_JAFMOY010000130.1"/>
</dbReference>
<organism evidence="8 9">
    <name type="scientific">Rahnella ecdela</name>
    <dbReference type="NCBI Taxonomy" id="2816250"/>
    <lineage>
        <taxon>Bacteria</taxon>
        <taxon>Pseudomonadati</taxon>
        <taxon>Pseudomonadota</taxon>
        <taxon>Gammaproteobacteria</taxon>
        <taxon>Enterobacterales</taxon>
        <taxon>Yersiniaceae</taxon>
        <taxon>Rahnella</taxon>
    </lineage>
</organism>
<dbReference type="Pfam" id="PF07690">
    <property type="entry name" value="MFS_1"/>
    <property type="match status" value="1"/>
</dbReference>
<evidence type="ECO:0000256" key="6">
    <source>
        <dbReference type="SAM" id="Phobius"/>
    </source>
</evidence>
<dbReference type="InterPro" id="IPR011701">
    <property type="entry name" value="MFS"/>
</dbReference>
<feature type="domain" description="Major facilitator superfamily (MFS) profile" evidence="7">
    <location>
        <begin position="23"/>
        <end position="409"/>
    </location>
</feature>
<dbReference type="InterPro" id="IPR050375">
    <property type="entry name" value="MFS_TsgA-like"/>
</dbReference>
<comment type="subcellular location">
    <subcellularLocation>
        <location evidence="1">Cell inner membrane</location>
        <topology evidence="1">Multi-pass membrane protein</topology>
    </subcellularLocation>
</comment>
<dbReference type="NCBIfam" id="TIGR00885">
    <property type="entry name" value="fucP"/>
    <property type="match status" value="1"/>
</dbReference>
<feature type="transmembrane region" description="Helical" evidence="6">
    <location>
        <begin position="386"/>
        <end position="404"/>
    </location>
</feature>
<evidence type="ECO:0000256" key="2">
    <source>
        <dbReference type="ARBA" id="ARBA00022475"/>
    </source>
</evidence>
<feature type="transmembrane region" description="Helical" evidence="6">
    <location>
        <begin position="302"/>
        <end position="321"/>
    </location>
</feature>
<feature type="transmembrane region" description="Helical" evidence="6">
    <location>
        <begin position="115"/>
        <end position="138"/>
    </location>
</feature>
<keyword evidence="9" id="KW-1185">Reference proteome</keyword>
<gene>
    <name evidence="8" type="primary">fucP</name>
    <name evidence="8" type="ORF">J1784_17560</name>
</gene>
<dbReference type="PANTHER" id="PTHR43702">
    <property type="entry name" value="L-FUCOSE-PROTON SYMPORTER"/>
    <property type="match status" value="1"/>
</dbReference>
<feature type="transmembrane region" description="Helical" evidence="6">
    <location>
        <begin position="61"/>
        <end position="81"/>
    </location>
</feature>
<evidence type="ECO:0000259" key="7">
    <source>
        <dbReference type="PROSITE" id="PS50850"/>
    </source>
</evidence>
<feature type="transmembrane region" description="Helical" evidence="6">
    <location>
        <begin position="360"/>
        <end position="380"/>
    </location>
</feature>